<dbReference type="OrthoDB" id="2634693at2"/>
<dbReference type="RefSeq" id="WP_036652281.1">
    <property type="nucleotide sequence ID" value="NZ_BAVZ01000018.1"/>
</dbReference>
<comment type="caution">
    <text evidence="2">The sequence shown here is derived from an EMBL/GenBank/DDBJ whole genome shotgun (WGS) entry which is preliminary data.</text>
</comment>
<keyword evidence="1" id="KW-1133">Transmembrane helix</keyword>
<gene>
    <name evidence="2" type="ORF">JCM16418_4300</name>
</gene>
<evidence type="ECO:0000256" key="1">
    <source>
        <dbReference type="SAM" id="Phobius"/>
    </source>
</evidence>
<sequence length="72" mass="8304">MIKILLGYVVCAAIILFLDWKVVRTLAPVNRWLTYAILLCGMGVWAYSLRLDEITYASVWVGKLLNRWVPFS</sequence>
<dbReference type="STRING" id="1236976.JCM16418_4300"/>
<dbReference type="EMBL" id="BAVZ01000018">
    <property type="protein sequence ID" value="GAF10125.1"/>
    <property type="molecule type" value="Genomic_DNA"/>
</dbReference>
<keyword evidence="3" id="KW-1185">Reference proteome</keyword>
<dbReference type="eggNOG" id="ENOG5032F3N">
    <property type="taxonomic scope" value="Bacteria"/>
</dbReference>
<protein>
    <submittedName>
        <fullName evidence="2">Uncharacterized protein</fullName>
    </submittedName>
</protein>
<accession>W7YGT9</accession>
<feature type="transmembrane region" description="Helical" evidence="1">
    <location>
        <begin position="29"/>
        <end position="47"/>
    </location>
</feature>
<keyword evidence="1" id="KW-0812">Transmembrane</keyword>
<organism evidence="2 3">
    <name type="scientific">Paenibacillus pini JCM 16418</name>
    <dbReference type="NCBI Taxonomy" id="1236976"/>
    <lineage>
        <taxon>Bacteria</taxon>
        <taxon>Bacillati</taxon>
        <taxon>Bacillota</taxon>
        <taxon>Bacilli</taxon>
        <taxon>Bacillales</taxon>
        <taxon>Paenibacillaceae</taxon>
        <taxon>Paenibacillus</taxon>
    </lineage>
</organism>
<proteinExistence type="predicted"/>
<reference evidence="2 3" key="1">
    <citation type="journal article" date="2014" name="Genome Announc.">
        <title>Draft Genome Sequence of Paenibacillus pini JCM 16418T, Isolated from the Rhizosphere of Pine Tree.</title>
        <authorList>
            <person name="Yuki M."/>
            <person name="Oshima K."/>
            <person name="Suda W."/>
            <person name="Oshida Y."/>
            <person name="Kitamura K."/>
            <person name="Iida Y."/>
            <person name="Hattori M."/>
            <person name="Ohkuma M."/>
        </authorList>
    </citation>
    <scope>NUCLEOTIDE SEQUENCE [LARGE SCALE GENOMIC DNA]</scope>
    <source>
        <strain evidence="2 3">JCM 16418</strain>
    </source>
</reference>
<evidence type="ECO:0000313" key="3">
    <source>
        <dbReference type="Proteomes" id="UP000019364"/>
    </source>
</evidence>
<dbReference type="Proteomes" id="UP000019364">
    <property type="component" value="Unassembled WGS sequence"/>
</dbReference>
<keyword evidence="1" id="KW-0472">Membrane</keyword>
<feature type="transmembrane region" description="Helical" evidence="1">
    <location>
        <begin position="5"/>
        <end position="23"/>
    </location>
</feature>
<evidence type="ECO:0000313" key="2">
    <source>
        <dbReference type="EMBL" id="GAF10125.1"/>
    </source>
</evidence>
<dbReference type="AlphaFoldDB" id="W7YGT9"/>
<name>W7YGT9_9BACL</name>